<evidence type="ECO:0000256" key="1">
    <source>
        <dbReference type="SAM" id="MobiDB-lite"/>
    </source>
</evidence>
<feature type="region of interest" description="Disordered" evidence="1">
    <location>
        <begin position="207"/>
        <end position="230"/>
    </location>
</feature>
<dbReference type="InterPro" id="IPR029063">
    <property type="entry name" value="SAM-dependent_MTases_sf"/>
</dbReference>
<dbReference type="CDD" id="cd02440">
    <property type="entry name" value="AdoMet_MTases"/>
    <property type="match status" value="1"/>
</dbReference>
<evidence type="ECO:0000313" key="3">
    <source>
        <dbReference type="EMBL" id="CAD9118825.1"/>
    </source>
</evidence>
<feature type="domain" description="Methyltransferase" evidence="2">
    <location>
        <begin position="71"/>
        <end position="151"/>
    </location>
</feature>
<dbReference type="InterPro" id="IPR041698">
    <property type="entry name" value="Methyltransf_25"/>
</dbReference>
<dbReference type="Gene3D" id="3.40.50.150">
    <property type="entry name" value="Vaccinia Virus protein VP39"/>
    <property type="match status" value="1"/>
</dbReference>
<gene>
    <name evidence="3" type="ORF">NDES1114_LOCUS16234</name>
</gene>
<accession>A0A7S1M0S0</accession>
<dbReference type="Pfam" id="PF13649">
    <property type="entry name" value="Methyltransf_25"/>
    <property type="match status" value="1"/>
</dbReference>
<evidence type="ECO:0000259" key="2">
    <source>
        <dbReference type="Pfam" id="PF13649"/>
    </source>
</evidence>
<reference evidence="3" key="1">
    <citation type="submission" date="2021-01" db="EMBL/GenBank/DDBJ databases">
        <authorList>
            <person name="Corre E."/>
            <person name="Pelletier E."/>
            <person name="Niang G."/>
            <person name="Scheremetjew M."/>
            <person name="Finn R."/>
            <person name="Kale V."/>
            <person name="Holt S."/>
            <person name="Cochrane G."/>
            <person name="Meng A."/>
            <person name="Brown T."/>
            <person name="Cohen L."/>
        </authorList>
    </citation>
    <scope>NUCLEOTIDE SEQUENCE</scope>
    <source>
        <strain evidence="3">CCAP 1951/1</strain>
    </source>
</reference>
<dbReference type="SUPFAM" id="SSF53335">
    <property type="entry name" value="S-adenosyl-L-methionine-dependent methyltransferases"/>
    <property type="match status" value="1"/>
</dbReference>
<name>A0A7S1M0S0_NEODS</name>
<dbReference type="AlphaFoldDB" id="A0A7S1M0S0"/>
<organism evidence="3">
    <name type="scientific">Neobodo designis</name>
    <name type="common">Flagellated protozoan</name>
    <name type="synonym">Bodo designis</name>
    <dbReference type="NCBI Taxonomy" id="312471"/>
    <lineage>
        <taxon>Eukaryota</taxon>
        <taxon>Discoba</taxon>
        <taxon>Euglenozoa</taxon>
        <taxon>Kinetoplastea</taxon>
        <taxon>Metakinetoplastina</taxon>
        <taxon>Neobodonida</taxon>
        <taxon>Neobodo</taxon>
    </lineage>
</organism>
<feature type="region of interest" description="Disordered" evidence="1">
    <location>
        <begin position="315"/>
        <end position="367"/>
    </location>
</feature>
<proteinExistence type="predicted"/>
<protein>
    <recommendedName>
        <fullName evidence="2">Methyltransferase domain-containing protein</fullName>
    </recommendedName>
</protein>
<sequence>MDSSPTTANACGPPTLEQTLHGVEPVTRPVANSRAAYDRMAPIYDLMTASSEHEFTDRGIAALNARPGERICEFGFGTGRAVEQFARAVGPEGHVTGIDISPKMRDQALAKVRKAQVDGRVTLHLGDVSDDQDSAATALQKEPQKFDAVVHVLLSGADGSARDSSRRATCSIVAGGRRAVGARGAGTSHRAAVRPDLRVGAPCVSERRRLSPDLPGGNGPRRVPVGDQSDAGHRVFDVGSACGDRHGDQDHGNRRDARRCFADVPGLPLRRTWLLRCTQQRDNINVRKRGRRGLGRGCHNGAGAPVSLPLTVANRRRQPRLSRQSASRRPTPCQIRRFHTAPPLPNVRTGSVRQMHSAPPAGGGLRA</sequence>
<dbReference type="EMBL" id="HBGF01024455">
    <property type="protein sequence ID" value="CAD9118825.1"/>
    <property type="molecule type" value="Transcribed_RNA"/>
</dbReference>